<dbReference type="GeneID" id="8235213"/>
<name>E0VK36_PEDHC</name>
<dbReference type="GO" id="GO:0005576">
    <property type="term" value="C:extracellular region"/>
    <property type="evidence" value="ECO:0007669"/>
    <property type="project" value="TreeGrafter"/>
</dbReference>
<evidence type="ECO:0000313" key="10">
    <source>
        <dbReference type="Proteomes" id="UP000009046"/>
    </source>
</evidence>
<dbReference type="EMBL" id="DS235239">
    <property type="protein sequence ID" value="EEB13742.1"/>
    <property type="molecule type" value="Genomic_DNA"/>
</dbReference>
<keyword evidence="1" id="KW-0732">Signal</keyword>
<dbReference type="SUPFAM" id="SSF51445">
    <property type="entry name" value="(Trans)glycosidases"/>
    <property type="match status" value="1"/>
</dbReference>
<dbReference type="SUPFAM" id="SSF54556">
    <property type="entry name" value="Chitinase insertion domain"/>
    <property type="match status" value="1"/>
</dbReference>
<dbReference type="InterPro" id="IPR029070">
    <property type="entry name" value="Chitinase_insertion_sf"/>
</dbReference>
<dbReference type="eggNOG" id="KOG2806">
    <property type="taxonomic scope" value="Eukaryota"/>
</dbReference>
<dbReference type="STRING" id="121224.E0VK36"/>
<dbReference type="Pfam" id="PF00704">
    <property type="entry name" value="Glyco_hydro_18"/>
    <property type="match status" value="1"/>
</dbReference>
<dbReference type="InterPro" id="IPR011583">
    <property type="entry name" value="Chitinase_II/V-like_cat"/>
</dbReference>
<reference evidence="8" key="2">
    <citation type="submission" date="2007-04" db="EMBL/GenBank/DDBJ databases">
        <title>The genome of the human body louse.</title>
        <authorList>
            <consortium name="The Human Body Louse Genome Consortium"/>
            <person name="Kirkness E."/>
            <person name="Walenz B."/>
            <person name="Hass B."/>
            <person name="Bruggner R."/>
            <person name="Strausberg R."/>
        </authorList>
    </citation>
    <scope>NUCLEOTIDE SEQUENCE</scope>
    <source>
        <strain evidence="8">USDA</strain>
    </source>
</reference>
<organism>
    <name type="scientific">Pediculus humanus subsp. corporis</name>
    <name type="common">Body louse</name>
    <dbReference type="NCBI Taxonomy" id="121224"/>
    <lineage>
        <taxon>Eukaryota</taxon>
        <taxon>Metazoa</taxon>
        <taxon>Ecdysozoa</taxon>
        <taxon>Arthropoda</taxon>
        <taxon>Hexapoda</taxon>
        <taxon>Insecta</taxon>
        <taxon>Pterygota</taxon>
        <taxon>Neoptera</taxon>
        <taxon>Paraneoptera</taxon>
        <taxon>Psocodea</taxon>
        <taxon>Troctomorpha</taxon>
        <taxon>Phthiraptera</taxon>
        <taxon>Anoplura</taxon>
        <taxon>Pediculidae</taxon>
        <taxon>Pediculus</taxon>
    </lineage>
</organism>
<evidence type="ECO:0000256" key="5">
    <source>
        <dbReference type="RuleBase" id="RU000489"/>
    </source>
</evidence>
<keyword evidence="3" id="KW-0325">Glycoprotein</keyword>
<dbReference type="Proteomes" id="UP000009046">
    <property type="component" value="Unassembled WGS sequence"/>
</dbReference>
<dbReference type="InterPro" id="IPR017853">
    <property type="entry name" value="GH"/>
</dbReference>
<dbReference type="InterPro" id="IPR001579">
    <property type="entry name" value="Glyco_hydro_18_chit_AS"/>
</dbReference>
<sequence>MLDSLTLKQISLLKSKNKSLKILISVGGAKFQGFSSMTSKHSSRKLFIKSVIDLFKKLDIDGIDLDWEWPGLNGDFKEKINFFKLLFELRKVFKKHSKYYILSADVSSSKQISELAYFIPYLAKYVDFVNVMCYDYHFFSKWYPFTGHNSALYSSDNSVSPFFFNVNNSINYWISQSMPKDKIVLGVPTFGHSYKLLSQDKVHLHAPAIGNGELGNDGFVFYSEICQFTKETNVSIVFDNTSKVPYAYKFPNWISYEDERSVTHKIES</sequence>
<keyword evidence="2 5" id="KW-0378">Hydrolase</keyword>
<dbReference type="RefSeq" id="XP_002426480.1">
    <property type="nucleotide sequence ID" value="XM_002426435.1"/>
</dbReference>
<dbReference type="GO" id="GO:0008061">
    <property type="term" value="F:chitin binding"/>
    <property type="evidence" value="ECO:0007669"/>
    <property type="project" value="InterPro"/>
</dbReference>
<dbReference type="HOGENOM" id="CLU_002833_3_0_1"/>
<dbReference type="Gene3D" id="3.10.50.10">
    <property type="match status" value="1"/>
</dbReference>
<dbReference type="InterPro" id="IPR001223">
    <property type="entry name" value="Glyco_hydro18_cat"/>
</dbReference>
<evidence type="ECO:0000256" key="3">
    <source>
        <dbReference type="ARBA" id="ARBA00023180"/>
    </source>
</evidence>
<dbReference type="GO" id="GO:0006032">
    <property type="term" value="P:chitin catabolic process"/>
    <property type="evidence" value="ECO:0007669"/>
    <property type="project" value="TreeGrafter"/>
</dbReference>
<dbReference type="SMART" id="SM00636">
    <property type="entry name" value="Glyco_18"/>
    <property type="match status" value="1"/>
</dbReference>
<dbReference type="GO" id="GO:0005975">
    <property type="term" value="P:carbohydrate metabolic process"/>
    <property type="evidence" value="ECO:0007669"/>
    <property type="project" value="InterPro"/>
</dbReference>
<dbReference type="AlphaFoldDB" id="E0VK36"/>
<dbReference type="EnsemblMetazoa" id="PHUM256600-RA">
    <property type="protein sequence ID" value="PHUM256600-PA"/>
    <property type="gene ID" value="PHUM256600"/>
</dbReference>
<evidence type="ECO:0000256" key="1">
    <source>
        <dbReference type="ARBA" id="ARBA00022729"/>
    </source>
</evidence>
<evidence type="ECO:0000313" key="9">
    <source>
        <dbReference type="EnsemblMetazoa" id="PHUM256600-PA"/>
    </source>
</evidence>
<dbReference type="FunFam" id="3.10.50.10:FF:000003">
    <property type="entry name" value="Class V chitinase CHIT5b"/>
    <property type="match status" value="1"/>
</dbReference>
<evidence type="ECO:0000259" key="7">
    <source>
        <dbReference type="PROSITE" id="PS51910"/>
    </source>
</evidence>
<keyword evidence="4 5" id="KW-0326">Glycosidase</keyword>
<gene>
    <name evidence="9" type="primary">8235213</name>
    <name evidence="8" type="ORF">Phum_PHUM256600</name>
</gene>
<proteinExistence type="inferred from homology"/>
<protein>
    <submittedName>
        <fullName evidence="8">Predicted protein</fullName>
    </submittedName>
</protein>
<reference evidence="9" key="3">
    <citation type="submission" date="2020-05" db="UniProtKB">
        <authorList>
            <consortium name="EnsemblMetazoa"/>
        </authorList>
    </citation>
    <scope>IDENTIFICATION</scope>
    <source>
        <strain evidence="9">USDA</strain>
    </source>
</reference>
<feature type="domain" description="GH18" evidence="7">
    <location>
        <begin position="1"/>
        <end position="268"/>
    </location>
</feature>
<evidence type="ECO:0000256" key="6">
    <source>
        <dbReference type="RuleBase" id="RU004453"/>
    </source>
</evidence>
<dbReference type="OMA" id="CQVIADG"/>
<dbReference type="PANTHER" id="PTHR11177">
    <property type="entry name" value="CHITINASE"/>
    <property type="match status" value="1"/>
</dbReference>
<dbReference type="PROSITE" id="PS01095">
    <property type="entry name" value="GH18_1"/>
    <property type="match status" value="1"/>
</dbReference>
<dbReference type="CTD" id="8235213"/>
<dbReference type="PROSITE" id="PS51910">
    <property type="entry name" value="GH18_2"/>
    <property type="match status" value="1"/>
</dbReference>
<accession>E0VK36</accession>
<dbReference type="PANTHER" id="PTHR11177:SF390">
    <property type="entry name" value="CHITINASE 11"/>
    <property type="match status" value="1"/>
</dbReference>
<reference evidence="8" key="1">
    <citation type="submission" date="2007-04" db="EMBL/GenBank/DDBJ databases">
        <title>Annotation of Pediculus humanus corporis strain USDA.</title>
        <authorList>
            <person name="Kirkness E."/>
            <person name="Hannick L."/>
            <person name="Hass B."/>
            <person name="Bruggner R."/>
            <person name="Lawson D."/>
            <person name="Bidwell S."/>
            <person name="Joardar V."/>
            <person name="Caler E."/>
            <person name="Walenz B."/>
            <person name="Inman J."/>
            <person name="Schobel S."/>
            <person name="Galinsky K."/>
            <person name="Amedeo P."/>
            <person name="Strausberg R."/>
        </authorList>
    </citation>
    <scope>NUCLEOTIDE SEQUENCE</scope>
    <source>
        <strain evidence="8">USDA</strain>
    </source>
</reference>
<dbReference type="OrthoDB" id="76388at2759"/>
<dbReference type="VEuPathDB" id="VectorBase:PHUM256600"/>
<evidence type="ECO:0000256" key="2">
    <source>
        <dbReference type="ARBA" id="ARBA00022801"/>
    </source>
</evidence>
<dbReference type="Gene3D" id="3.20.20.80">
    <property type="entry name" value="Glycosidases"/>
    <property type="match status" value="1"/>
</dbReference>
<dbReference type="GO" id="GO:0004568">
    <property type="term" value="F:chitinase activity"/>
    <property type="evidence" value="ECO:0007669"/>
    <property type="project" value="TreeGrafter"/>
</dbReference>
<evidence type="ECO:0000256" key="4">
    <source>
        <dbReference type="ARBA" id="ARBA00023295"/>
    </source>
</evidence>
<dbReference type="InterPro" id="IPR050314">
    <property type="entry name" value="Glycosyl_Hydrlase_18"/>
</dbReference>
<dbReference type="InParanoid" id="E0VK36"/>
<comment type="similarity">
    <text evidence="6">Belongs to the glycosyl hydrolase 18 family.</text>
</comment>
<dbReference type="EMBL" id="AAZO01002974">
    <property type="status" value="NOT_ANNOTATED_CDS"/>
    <property type="molecule type" value="Genomic_DNA"/>
</dbReference>
<keyword evidence="10" id="KW-1185">Reference proteome</keyword>
<evidence type="ECO:0000313" key="8">
    <source>
        <dbReference type="EMBL" id="EEB13742.1"/>
    </source>
</evidence>
<dbReference type="KEGG" id="phu:Phum_PHUM256600"/>